<name>K8DX15_9FIRM</name>
<dbReference type="Proteomes" id="UP000009315">
    <property type="component" value="Unassembled WGS sequence"/>
</dbReference>
<dbReference type="EMBL" id="CAOS01000001">
    <property type="protein sequence ID" value="CCO06945.1"/>
    <property type="molecule type" value="Genomic_DNA"/>
</dbReference>
<dbReference type="RefSeq" id="WP_008409606.1">
    <property type="nucleotide sequence ID" value="NZ_CAOS01000001.1"/>
</dbReference>
<reference evidence="1 2" key="1">
    <citation type="journal article" date="2013" name="Genome Announc.">
        <title>Genome Sequence of the Sulfate-Reducing Bacterium Desulfotomaculum hydrothermale Lam5(T).</title>
        <authorList>
            <person name="Amin O."/>
            <person name="Fardeau M.L."/>
            <person name="Valette O."/>
            <person name="Hirschler-Rea A."/>
            <person name="Barbe V."/>
            <person name="Medigue C."/>
            <person name="Vacherie B."/>
            <person name="Ollivier B."/>
            <person name="Bertin P.N."/>
            <person name="Dolla A."/>
        </authorList>
    </citation>
    <scope>NUCLEOTIDE SEQUENCE [LARGE SCALE GENOMIC DNA]</scope>
    <source>
        <strain evidence="2">Lam5 / DSM 18033</strain>
    </source>
</reference>
<comment type="caution">
    <text evidence="1">The sequence shown here is derived from an EMBL/GenBank/DDBJ whole genome shotgun (WGS) entry which is preliminary data.</text>
</comment>
<sequence length="230" mass="25064">MLLPHIPLDLQPQQVAACLGVGNKQPVEPRWLARVQEMINLGKCLMQPAAVAAHMQLAPDGATLYRREASFNLPWPGSYLENCSTASVVTVTVGETIEKEVTGLFSQGLAADAVLLDAVGTAAVEEAARRVVRLLAGRQRSKGLFPAPRLGPGYRGLPMDCLPLFLQMSGAEQIAVACNEYYQMQPAKSLCFMVGWCPRPTQKQVKCQSCQMTNCRMRQANAEGESELVF</sequence>
<evidence type="ECO:0000313" key="1">
    <source>
        <dbReference type="EMBL" id="CCO06945.1"/>
    </source>
</evidence>
<dbReference type="GO" id="GO:0008705">
    <property type="term" value="F:methionine synthase activity"/>
    <property type="evidence" value="ECO:0007669"/>
    <property type="project" value="InterPro"/>
</dbReference>
<organism evidence="1 2">
    <name type="scientific">Desulforamulus hydrothermalis Lam5 = DSM 18033</name>
    <dbReference type="NCBI Taxonomy" id="1121428"/>
    <lineage>
        <taxon>Bacteria</taxon>
        <taxon>Bacillati</taxon>
        <taxon>Bacillota</taxon>
        <taxon>Clostridia</taxon>
        <taxon>Eubacteriales</taxon>
        <taxon>Peptococcaceae</taxon>
        <taxon>Desulforamulus</taxon>
    </lineage>
</organism>
<proteinExistence type="predicted"/>
<dbReference type="OrthoDB" id="9816190at2"/>
<dbReference type="STRING" id="1121428.DESHY_10105"/>
<dbReference type="AlphaFoldDB" id="K8DX15"/>
<dbReference type="Gene3D" id="3.40.109.40">
    <property type="match status" value="1"/>
</dbReference>
<dbReference type="SUPFAM" id="SSF56507">
    <property type="entry name" value="Methionine synthase activation domain-like"/>
    <property type="match status" value="1"/>
</dbReference>
<evidence type="ECO:0000313" key="2">
    <source>
        <dbReference type="Proteomes" id="UP000009315"/>
    </source>
</evidence>
<dbReference type="InterPro" id="IPR037010">
    <property type="entry name" value="VitB12-dep_Met_synth_activ_sf"/>
</dbReference>
<gene>
    <name evidence="1" type="ORF">DESHY_10105</name>
</gene>
<protein>
    <submittedName>
        <fullName evidence="1">Vitamin B12 dependent methionine synthase,activation region</fullName>
    </submittedName>
</protein>
<accession>K8DX15</accession>
<dbReference type="eggNOG" id="COG1410">
    <property type="taxonomic scope" value="Bacteria"/>
</dbReference>
<keyword evidence="2" id="KW-1185">Reference proteome</keyword>